<dbReference type="SMART" id="SM01322">
    <property type="entry name" value="YaeQ"/>
    <property type="match status" value="1"/>
</dbReference>
<dbReference type="InterPro" id="IPR001179">
    <property type="entry name" value="PPIase_FKBP_dom"/>
</dbReference>
<dbReference type="AlphaFoldDB" id="A0A7R9GGT7"/>
<evidence type="ECO:0000256" key="1">
    <source>
        <dbReference type="ARBA" id="ARBA00000971"/>
    </source>
</evidence>
<feature type="non-terminal residue" evidence="7">
    <location>
        <position position="271"/>
    </location>
</feature>
<dbReference type="InterPro" id="IPR038590">
    <property type="entry name" value="YaeQ_sf"/>
</dbReference>
<gene>
    <name evidence="7" type="ORF">NMOB1V02_LOCUS9551</name>
</gene>
<accession>A0A7R9GGT7</accession>
<evidence type="ECO:0000256" key="2">
    <source>
        <dbReference type="ARBA" id="ARBA00013194"/>
    </source>
</evidence>
<dbReference type="SUPFAM" id="SSF52980">
    <property type="entry name" value="Restriction endonuclease-like"/>
    <property type="match status" value="1"/>
</dbReference>
<dbReference type="OrthoDB" id="77911at2759"/>
<dbReference type="SUPFAM" id="SSF54534">
    <property type="entry name" value="FKBP-like"/>
    <property type="match status" value="1"/>
</dbReference>
<dbReference type="Proteomes" id="UP000678499">
    <property type="component" value="Unassembled WGS sequence"/>
</dbReference>
<dbReference type="GO" id="GO:0003755">
    <property type="term" value="F:peptidyl-prolyl cis-trans isomerase activity"/>
    <property type="evidence" value="ECO:0007669"/>
    <property type="project" value="UniProtKB-KW"/>
</dbReference>
<reference evidence="7" key="1">
    <citation type="submission" date="2020-11" db="EMBL/GenBank/DDBJ databases">
        <authorList>
            <person name="Tran Van P."/>
        </authorList>
    </citation>
    <scope>NUCLEOTIDE SEQUENCE</scope>
</reference>
<keyword evidence="8" id="KW-1185">Reference proteome</keyword>
<dbReference type="PANTHER" id="PTHR38784:SF1">
    <property type="entry name" value="SUCROSE PHOSPHORYLASE"/>
    <property type="match status" value="1"/>
</dbReference>
<dbReference type="EMBL" id="OA885325">
    <property type="protein sequence ID" value="CAD7281916.1"/>
    <property type="molecule type" value="Genomic_DNA"/>
</dbReference>
<organism evidence="7">
    <name type="scientific">Notodromas monacha</name>
    <dbReference type="NCBI Taxonomy" id="399045"/>
    <lineage>
        <taxon>Eukaryota</taxon>
        <taxon>Metazoa</taxon>
        <taxon>Ecdysozoa</taxon>
        <taxon>Arthropoda</taxon>
        <taxon>Crustacea</taxon>
        <taxon>Oligostraca</taxon>
        <taxon>Ostracoda</taxon>
        <taxon>Podocopa</taxon>
        <taxon>Podocopida</taxon>
        <taxon>Cypridocopina</taxon>
        <taxon>Cypridoidea</taxon>
        <taxon>Cyprididae</taxon>
        <taxon>Notodromas</taxon>
    </lineage>
</organism>
<dbReference type="Gene3D" id="3.10.640.10">
    <property type="entry name" value="Restriction endonuclease-like alpha-beta roll domain"/>
    <property type="match status" value="1"/>
</dbReference>
<evidence type="ECO:0000313" key="7">
    <source>
        <dbReference type="EMBL" id="CAD7281916.1"/>
    </source>
</evidence>
<dbReference type="InterPro" id="IPR046357">
    <property type="entry name" value="PPIase_dom_sf"/>
</dbReference>
<dbReference type="GO" id="GO:0006281">
    <property type="term" value="P:DNA repair"/>
    <property type="evidence" value="ECO:0007669"/>
    <property type="project" value="UniProtKB-ARBA"/>
</dbReference>
<dbReference type="InterPro" id="IPR009822">
    <property type="entry name" value="YaeQ"/>
</dbReference>
<dbReference type="Pfam" id="PF07152">
    <property type="entry name" value="YaeQ"/>
    <property type="match status" value="1"/>
</dbReference>
<dbReference type="PROSITE" id="PS50059">
    <property type="entry name" value="FKBP_PPIASE"/>
    <property type="match status" value="1"/>
</dbReference>
<protein>
    <recommendedName>
        <fullName evidence="2 5">peptidylprolyl isomerase</fullName>
        <ecNumber evidence="2 5">5.2.1.8</ecNumber>
    </recommendedName>
</protein>
<feature type="domain" description="PPIase FKBP-type" evidence="6">
    <location>
        <begin position="182"/>
        <end position="270"/>
    </location>
</feature>
<dbReference type="Pfam" id="PF00254">
    <property type="entry name" value="FKBP_C"/>
    <property type="match status" value="1"/>
</dbReference>
<evidence type="ECO:0000256" key="5">
    <source>
        <dbReference type="PROSITE-ProRule" id="PRU00277"/>
    </source>
</evidence>
<sequence>MALKATIYKADLNIANMDVHQYGDYQLTLALHPSETIERLMVRLLAFARFADEALEFTKDLFETNEPALWEKDLTGQLVKWIEVGSPDEDKVKKASARCKQVAIVTYGTAVDEWYKRNSKLKTLNNVEIWQLSTASTEAVQALCERTMQLQLNVMDGWSENMSAELEIIDLVVGEGKEAVKGALITTHYTGWLEDGTKFDSSLDRGNYFETVIGTGRVIKGWDQGIMGMKVGGKRKLIVPSHLAYGERKMGNIIPANSNLIFEIELYDVKT</sequence>
<keyword evidence="3 5" id="KW-0697">Rotamase</keyword>
<comment type="catalytic activity">
    <reaction evidence="1 5">
        <text>[protein]-peptidylproline (omega=180) = [protein]-peptidylproline (omega=0)</text>
        <dbReference type="Rhea" id="RHEA:16237"/>
        <dbReference type="Rhea" id="RHEA-COMP:10747"/>
        <dbReference type="Rhea" id="RHEA-COMP:10748"/>
        <dbReference type="ChEBI" id="CHEBI:83833"/>
        <dbReference type="ChEBI" id="CHEBI:83834"/>
        <dbReference type="EC" id="5.2.1.8"/>
    </reaction>
</comment>
<dbReference type="EC" id="5.2.1.8" evidence="2 5"/>
<keyword evidence="4 5" id="KW-0413">Isomerase</keyword>
<evidence type="ECO:0000313" key="8">
    <source>
        <dbReference type="Proteomes" id="UP000678499"/>
    </source>
</evidence>
<dbReference type="EMBL" id="CAJPEX010003288">
    <property type="protein sequence ID" value="CAG0922068.1"/>
    <property type="molecule type" value="Genomic_DNA"/>
</dbReference>
<dbReference type="Gene3D" id="3.10.50.40">
    <property type="match status" value="1"/>
</dbReference>
<dbReference type="FunFam" id="3.10.50.40:FF:000006">
    <property type="entry name" value="Peptidyl-prolyl cis-trans isomerase"/>
    <property type="match status" value="1"/>
</dbReference>
<dbReference type="PANTHER" id="PTHR38784">
    <property type="entry name" value="SUCROSE PHOSPHORYLASE"/>
    <property type="match status" value="1"/>
</dbReference>
<evidence type="ECO:0000259" key="6">
    <source>
        <dbReference type="PROSITE" id="PS50059"/>
    </source>
</evidence>
<dbReference type="InterPro" id="IPR011335">
    <property type="entry name" value="Restrct_endonuc-II-like"/>
</dbReference>
<name>A0A7R9GGT7_9CRUS</name>
<evidence type="ECO:0000256" key="4">
    <source>
        <dbReference type="ARBA" id="ARBA00023235"/>
    </source>
</evidence>
<evidence type="ECO:0000256" key="3">
    <source>
        <dbReference type="ARBA" id="ARBA00023110"/>
    </source>
</evidence>
<proteinExistence type="predicted"/>